<organism evidence="6 7">
    <name type="scientific">Comamonas serinivorans</name>
    <dbReference type="NCBI Taxonomy" id="1082851"/>
    <lineage>
        <taxon>Bacteria</taxon>
        <taxon>Pseudomonadati</taxon>
        <taxon>Pseudomonadota</taxon>
        <taxon>Betaproteobacteria</taxon>
        <taxon>Burkholderiales</taxon>
        <taxon>Comamonadaceae</taxon>
        <taxon>Comamonas</taxon>
    </lineage>
</organism>
<dbReference type="SUPFAM" id="SSF48498">
    <property type="entry name" value="Tetracyclin repressor-like, C-terminal domain"/>
    <property type="match status" value="1"/>
</dbReference>
<accession>A0A1Y0EL67</accession>
<keyword evidence="2 4" id="KW-0238">DNA-binding</keyword>
<dbReference type="PROSITE" id="PS50977">
    <property type="entry name" value="HTH_TETR_2"/>
    <property type="match status" value="1"/>
</dbReference>
<evidence type="ECO:0000256" key="1">
    <source>
        <dbReference type="ARBA" id="ARBA00023015"/>
    </source>
</evidence>
<dbReference type="GO" id="GO:0003677">
    <property type="term" value="F:DNA binding"/>
    <property type="evidence" value="ECO:0007669"/>
    <property type="project" value="UniProtKB-UniRule"/>
</dbReference>
<dbReference type="OrthoDB" id="270177at2"/>
<evidence type="ECO:0000256" key="4">
    <source>
        <dbReference type="PROSITE-ProRule" id="PRU00335"/>
    </source>
</evidence>
<dbReference type="SUPFAM" id="SSF46689">
    <property type="entry name" value="Homeodomain-like"/>
    <property type="match status" value="1"/>
</dbReference>
<evidence type="ECO:0000313" key="7">
    <source>
        <dbReference type="Proteomes" id="UP000196138"/>
    </source>
</evidence>
<feature type="domain" description="HTH tetR-type" evidence="5">
    <location>
        <begin position="6"/>
        <end position="66"/>
    </location>
</feature>
<evidence type="ECO:0000313" key="6">
    <source>
        <dbReference type="EMBL" id="ARU04158.1"/>
    </source>
</evidence>
<dbReference type="InterPro" id="IPR001647">
    <property type="entry name" value="HTH_TetR"/>
</dbReference>
<dbReference type="EMBL" id="CP021455">
    <property type="protein sequence ID" value="ARU04158.1"/>
    <property type="molecule type" value="Genomic_DNA"/>
</dbReference>
<dbReference type="Gene3D" id="1.10.10.60">
    <property type="entry name" value="Homeodomain-like"/>
    <property type="match status" value="1"/>
</dbReference>
<name>A0A1Y0EL67_9BURK</name>
<reference evidence="6 7" key="1">
    <citation type="submission" date="2017-05" db="EMBL/GenBank/DDBJ databases">
        <authorList>
            <person name="Song R."/>
            <person name="Chenine A.L."/>
            <person name="Ruprecht R.M."/>
        </authorList>
    </citation>
    <scope>NUCLEOTIDE SEQUENCE [LARGE SCALE GENOMIC DNA]</scope>
    <source>
        <strain evidence="6 7">DSM 26136</strain>
    </source>
</reference>
<sequence>MVRPRKFDKATVLQRATRVFWQHGFAASSTDLLLKEMGIGRQTLYNTFGDKRQLYLAVLQAYQEQSLSGHLKRLNTPESPLQGIRQLLRGLAATDDCTRALGCFGVGSVGEFGTSDPELMAQREVIRTVLERRIEARVHEGQELGELDASLNAQETAAFIQTAMAGLQLSARAGANLQTMHAIADFTADRLKAT</sequence>
<protein>
    <submittedName>
        <fullName evidence="6">TetR family transcriptional regulator</fullName>
    </submittedName>
</protein>
<dbReference type="InterPro" id="IPR009057">
    <property type="entry name" value="Homeodomain-like_sf"/>
</dbReference>
<dbReference type="PANTHER" id="PTHR47506:SF1">
    <property type="entry name" value="HTH-TYPE TRANSCRIPTIONAL REGULATOR YJDC"/>
    <property type="match status" value="1"/>
</dbReference>
<evidence type="ECO:0000259" key="5">
    <source>
        <dbReference type="PROSITE" id="PS50977"/>
    </source>
</evidence>
<proteinExistence type="predicted"/>
<evidence type="ECO:0000256" key="2">
    <source>
        <dbReference type="ARBA" id="ARBA00023125"/>
    </source>
</evidence>
<keyword evidence="1" id="KW-0805">Transcription regulation</keyword>
<dbReference type="InterPro" id="IPR036271">
    <property type="entry name" value="Tet_transcr_reg_TetR-rel_C_sf"/>
</dbReference>
<dbReference type="InterPro" id="IPR011075">
    <property type="entry name" value="TetR_C"/>
</dbReference>
<evidence type="ECO:0000256" key="3">
    <source>
        <dbReference type="ARBA" id="ARBA00023163"/>
    </source>
</evidence>
<dbReference type="Gene3D" id="1.10.357.10">
    <property type="entry name" value="Tetracycline Repressor, domain 2"/>
    <property type="match status" value="1"/>
</dbReference>
<dbReference type="PANTHER" id="PTHR47506">
    <property type="entry name" value="TRANSCRIPTIONAL REGULATORY PROTEIN"/>
    <property type="match status" value="1"/>
</dbReference>
<dbReference type="Pfam" id="PF00440">
    <property type="entry name" value="TetR_N"/>
    <property type="match status" value="1"/>
</dbReference>
<dbReference type="RefSeq" id="WP_087278157.1">
    <property type="nucleotide sequence ID" value="NZ_CP021455.1"/>
</dbReference>
<feature type="DNA-binding region" description="H-T-H motif" evidence="4">
    <location>
        <begin position="29"/>
        <end position="48"/>
    </location>
</feature>
<gene>
    <name evidence="6" type="ORF">CCO03_05235</name>
</gene>
<dbReference type="AlphaFoldDB" id="A0A1Y0EL67"/>
<dbReference type="Proteomes" id="UP000196138">
    <property type="component" value="Chromosome"/>
</dbReference>
<keyword evidence="3" id="KW-0804">Transcription</keyword>
<dbReference type="Pfam" id="PF16925">
    <property type="entry name" value="TetR_C_13"/>
    <property type="match status" value="1"/>
</dbReference>
<dbReference type="KEGG" id="cser:CCO03_05235"/>
<keyword evidence="7" id="KW-1185">Reference proteome</keyword>